<organism evidence="2 3">
    <name type="scientific">Afifella marina DSM 2698</name>
    <dbReference type="NCBI Taxonomy" id="1120955"/>
    <lineage>
        <taxon>Bacteria</taxon>
        <taxon>Pseudomonadati</taxon>
        <taxon>Pseudomonadota</taxon>
        <taxon>Alphaproteobacteria</taxon>
        <taxon>Hyphomicrobiales</taxon>
        <taxon>Afifellaceae</taxon>
        <taxon>Afifella</taxon>
    </lineage>
</organism>
<protein>
    <recommendedName>
        <fullName evidence="4">Entericidin EcnA/B family protein</fullName>
    </recommendedName>
</protein>
<evidence type="ECO:0000313" key="2">
    <source>
        <dbReference type="EMBL" id="SCZ45674.1"/>
    </source>
</evidence>
<evidence type="ECO:0000313" key="3">
    <source>
        <dbReference type="Proteomes" id="UP000199347"/>
    </source>
</evidence>
<name>A0A1G5P845_AFIMA</name>
<dbReference type="AlphaFoldDB" id="A0A1G5P845"/>
<sequence length="83" mass="8790">MRVIHRRKDTSSSNLTSKVVTQAALALGLFAVLGTLGGCGMGRTVSDTSNTFDDLSGLAQKWHEPDRKAEDGSPASETEPASR</sequence>
<evidence type="ECO:0008006" key="4">
    <source>
        <dbReference type="Google" id="ProtNLM"/>
    </source>
</evidence>
<feature type="compositionally biased region" description="Basic and acidic residues" evidence="1">
    <location>
        <begin position="61"/>
        <end position="71"/>
    </location>
</feature>
<gene>
    <name evidence="2" type="ORF">SAMN03080610_03461</name>
</gene>
<accession>A0A1G5P845</accession>
<proteinExistence type="predicted"/>
<feature type="region of interest" description="Disordered" evidence="1">
    <location>
        <begin position="61"/>
        <end position="83"/>
    </location>
</feature>
<keyword evidence="3" id="KW-1185">Reference proteome</keyword>
<evidence type="ECO:0000256" key="1">
    <source>
        <dbReference type="SAM" id="MobiDB-lite"/>
    </source>
</evidence>
<dbReference type="EMBL" id="FMVW01000011">
    <property type="protein sequence ID" value="SCZ45674.1"/>
    <property type="molecule type" value="Genomic_DNA"/>
</dbReference>
<dbReference type="STRING" id="1120955.SAMN03080610_03461"/>
<reference evidence="2 3" key="1">
    <citation type="submission" date="2016-10" db="EMBL/GenBank/DDBJ databases">
        <authorList>
            <person name="de Groot N.N."/>
        </authorList>
    </citation>
    <scope>NUCLEOTIDE SEQUENCE [LARGE SCALE GENOMIC DNA]</scope>
    <source>
        <strain evidence="2 3">DSM 2698</strain>
    </source>
</reference>
<dbReference type="Proteomes" id="UP000199347">
    <property type="component" value="Unassembled WGS sequence"/>
</dbReference>